<dbReference type="GO" id="GO:0000731">
    <property type="term" value="P:DNA synthesis involved in DNA repair"/>
    <property type="evidence" value="ECO:0007669"/>
    <property type="project" value="TreeGrafter"/>
</dbReference>
<evidence type="ECO:0000313" key="3">
    <source>
        <dbReference type="EMBL" id="RML76118.1"/>
    </source>
</evidence>
<organism evidence="3 4">
    <name type="scientific">Pseudomonas amygdali pv. tabaci</name>
    <name type="common">Pseudomonas syringae pv. tabaci</name>
    <dbReference type="NCBI Taxonomy" id="322"/>
    <lineage>
        <taxon>Bacteria</taxon>
        <taxon>Pseudomonadati</taxon>
        <taxon>Pseudomonadota</taxon>
        <taxon>Gammaproteobacteria</taxon>
        <taxon>Pseudomonadales</taxon>
        <taxon>Pseudomonadaceae</taxon>
        <taxon>Pseudomonas</taxon>
        <taxon>Pseudomonas amygdali</taxon>
    </lineage>
</organism>
<dbReference type="GO" id="GO:0016887">
    <property type="term" value="F:ATP hydrolysis activity"/>
    <property type="evidence" value="ECO:0007669"/>
    <property type="project" value="InterPro"/>
</dbReference>
<dbReference type="InterPro" id="IPR038729">
    <property type="entry name" value="Rad50/SbcC_AAA"/>
</dbReference>
<name>A0AAX1VM84_PSEAJ</name>
<accession>A0AAX1VM84</accession>
<gene>
    <name evidence="3" type="ORF">ALQ89_06465</name>
</gene>
<dbReference type="InterPro" id="IPR027417">
    <property type="entry name" value="P-loop_NTPase"/>
</dbReference>
<dbReference type="Pfam" id="PF13476">
    <property type="entry name" value="AAA_23"/>
    <property type="match status" value="1"/>
</dbReference>
<dbReference type="GO" id="GO:0006302">
    <property type="term" value="P:double-strand break repair"/>
    <property type="evidence" value="ECO:0007669"/>
    <property type="project" value="InterPro"/>
</dbReference>
<reference evidence="3 4" key="1">
    <citation type="submission" date="2018-08" db="EMBL/GenBank/DDBJ databases">
        <title>Recombination of ecologically and evolutionarily significant loci maintains genetic cohesion in the Pseudomonas syringae species complex.</title>
        <authorList>
            <person name="Dillon M."/>
            <person name="Thakur S."/>
            <person name="Almeida R.N.D."/>
            <person name="Weir B.S."/>
            <person name="Guttman D.S."/>
        </authorList>
    </citation>
    <scope>NUCLEOTIDE SEQUENCE [LARGE SCALE GENOMIC DNA]</scope>
    <source>
        <strain evidence="3 4">ICMP 2851</strain>
    </source>
</reference>
<feature type="domain" description="Rad50/SbcC-type AAA" evidence="2">
    <location>
        <begin position="18"/>
        <end position="214"/>
    </location>
</feature>
<keyword evidence="1" id="KW-0175">Coiled coil</keyword>
<dbReference type="PANTHER" id="PTHR32182:SF22">
    <property type="entry name" value="ATP-DEPENDENT ENDONUCLEASE, OLD FAMILY-RELATED"/>
    <property type="match status" value="1"/>
</dbReference>
<evidence type="ECO:0000259" key="2">
    <source>
        <dbReference type="Pfam" id="PF13476"/>
    </source>
</evidence>
<evidence type="ECO:0000313" key="4">
    <source>
        <dbReference type="Proteomes" id="UP000280350"/>
    </source>
</evidence>
<proteinExistence type="predicted"/>
<evidence type="ECO:0000256" key="1">
    <source>
        <dbReference type="SAM" id="Coils"/>
    </source>
</evidence>
<dbReference type="AlphaFoldDB" id="A0AAX1VM84"/>
<comment type="caution">
    <text evidence="3">The sequence shown here is derived from an EMBL/GenBank/DDBJ whole genome shotgun (WGS) entry which is preliminary data.</text>
</comment>
<feature type="coiled-coil region" evidence="1">
    <location>
        <begin position="342"/>
        <end position="369"/>
    </location>
</feature>
<dbReference type="PANTHER" id="PTHR32182">
    <property type="entry name" value="DNA REPLICATION AND REPAIR PROTEIN RECF"/>
    <property type="match status" value="1"/>
</dbReference>
<dbReference type="EMBL" id="RBNX01000217">
    <property type="protein sequence ID" value="RML76118.1"/>
    <property type="molecule type" value="Genomic_DNA"/>
</dbReference>
<dbReference type="SUPFAM" id="SSF52540">
    <property type="entry name" value="P-loop containing nucleoside triphosphate hydrolases"/>
    <property type="match status" value="1"/>
</dbReference>
<dbReference type="Gene3D" id="3.40.50.300">
    <property type="entry name" value="P-loop containing nucleotide triphosphate hydrolases"/>
    <property type="match status" value="2"/>
</dbReference>
<protein>
    <recommendedName>
        <fullName evidence="2">Rad50/SbcC-type AAA domain-containing protein</fullName>
    </recommendedName>
</protein>
<sequence>MEITMYLKRVQIDDGFLEGLDVQLSEGLNTIIGARGTGKTSLLELIRFCLGTSGFSSGHHKKSFEHALSVIGDGKITVSLEDNGQEILVSRGAADASPYATAPFTPPIILSQTEVESVGLLAQGRLELIDSFITNLSEFEAYDGYIAAEVQSVSQEVDALIKERANTLDSLLELQHIDNALSNISAQEQEIAKFSVSAGEKQDQINQQARELSKFSVQDAYIERFGDRLNEALASISKGINMIASAENWVGDSGSDPLSAIRPALGEHSRQLFSGQVSLQNLIPVMNAIRAGVQSNRAAIEESNRVLRKEFESIVEGAGTISREATRLRERKATLENLAMFAADQELRIASLSAKRNELLNKMEDSRRSRFSWRKQICDSINQALGPKIKVKVDQSGQIDAYTSLLSEVLRGSGLKYNEIARTVSALVSPRELGELVQSSNFEQLSTITGVTRDRAAKLLYHLRDVGMGELLTCQIEDVVAFQLLDGTAYKDLSQLSTGQRCTVVLPIVLEHTSRVIIVDQPEDHIDNAFIAETLIKSIRRRSKNSQIIFTTHNANIPVLGYADRVIQMESDGRRGYIQLEKSLNHHDSIQAISNVMEGGKAAFEHRAKFYAGSDE</sequence>
<dbReference type="Proteomes" id="UP000280350">
    <property type="component" value="Unassembled WGS sequence"/>
</dbReference>